<accession>A0AAF0R1L1</accession>
<organism evidence="1 2">
    <name type="scientific">Solanum verrucosum</name>
    <dbReference type="NCBI Taxonomy" id="315347"/>
    <lineage>
        <taxon>Eukaryota</taxon>
        <taxon>Viridiplantae</taxon>
        <taxon>Streptophyta</taxon>
        <taxon>Embryophyta</taxon>
        <taxon>Tracheophyta</taxon>
        <taxon>Spermatophyta</taxon>
        <taxon>Magnoliopsida</taxon>
        <taxon>eudicotyledons</taxon>
        <taxon>Gunneridae</taxon>
        <taxon>Pentapetalae</taxon>
        <taxon>asterids</taxon>
        <taxon>lamiids</taxon>
        <taxon>Solanales</taxon>
        <taxon>Solanaceae</taxon>
        <taxon>Solanoideae</taxon>
        <taxon>Solaneae</taxon>
        <taxon>Solanum</taxon>
    </lineage>
</organism>
<gene>
    <name evidence="1" type="ORF">MTR67_026060</name>
</gene>
<dbReference type="Proteomes" id="UP001234989">
    <property type="component" value="Chromosome 6"/>
</dbReference>
<dbReference type="EMBL" id="CP133617">
    <property type="protein sequence ID" value="WMV32675.1"/>
    <property type="molecule type" value="Genomic_DNA"/>
</dbReference>
<proteinExistence type="predicted"/>
<name>A0AAF0R1L1_SOLVR</name>
<keyword evidence="2" id="KW-1185">Reference proteome</keyword>
<sequence>MGPRSDHGPWWWSVVHHCNPSPNQAQKIDQASTHIHSSDHSLWSVSVDQDSFTQPLT</sequence>
<protein>
    <submittedName>
        <fullName evidence="1">Uncharacterized protein</fullName>
    </submittedName>
</protein>
<evidence type="ECO:0000313" key="2">
    <source>
        <dbReference type="Proteomes" id="UP001234989"/>
    </source>
</evidence>
<dbReference type="AlphaFoldDB" id="A0AAF0R1L1"/>
<reference evidence="1" key="1">
    <citation type="submission" date="2023-08" db="EMBL/GenBank/DDBJ databases">
        <title>A de novo genome assembly of Solanum verrucosum Schlechtendal, a Mexican diploid species geographically isolated from the other diploid A-genome species in potato relatives.</title>
        <authorList>
            <person name="Hosaka K."/>
        </authorList>
    </citation>
    <scope>NUCLEOTIDE SEQUENCE</scope>
    <source>
        <tissue evidence="1">Young leaves</tissue>
    </source>
</reference>
<evidence type="ECO:0000313" key="1">
    <source>
        <dbReference type="EMBL" id="WMV32675.1"/>
    </source>
</evidence>